<dbReference type="Proteomes" id="UP000004810">
    <property type="component" value="Unassembled WGS sequence"/>
</dbReference>
<evidence type="ECO:0000313" key="1">
    <source>
        <dbReference type="EMBL" id="EJW83852.1"/>
    </source>
</evidence>
<sequence>MSKHKTSEPSFNKYQAKVRRLRYLTEVTWVEHCAVLVHCMIALIIMHETTSTSFFCHYYRSLATLPTNTPTTSSENRWCQQLLASTPLHPLMTQARGGYHFRHKKRTSATYLEFQIKDSNEILDKTISSRYNCVQVNKIWAT</sequence>
<gene>
    <name evidence="1" type="ORF">WUBG_05238</name>
</gene>
<evidence type="ECO:0000313" key="2">
    <source>
        <dbReference type="Proteomes" id="UP000004810"/>
    </source>
</evidence>
<protein>
    <submittedName>
        <fullName evidence="1">Uncharacterized protein</fullName>
    </submittedName>
</protein>
<accession>J9F310</accession>
<comment type="caution">
    <text evidence="1">The sequence shown here is derived from an EMBL/GenBank/DDBJ whole genome shotgun (WGS) entry which is preliminary data.</text>
</comment>
<proteinExistence type="predicted"/>
<dbReference type="EMBL" id="ADBV01001958">
    <property type="protein sequence ID" value="EJW83852.1"/>
    <property type="molecule type" value="Genomic_DNA"/>
</dbReference>
<name>J9F310_WUCBA</name>
<reference evidence="2" key="1">
    <citation type="submission" date="2012-08" db="EMBL/GenBank/DDBJ databases">
        <title>The Genome Sequence of Wuchereria bancrofti.</title>
        <authorList>
            <person name="Nutman T.B."/>
            <person name="Fink D.L."/>
            <person name="Russ C."/>
            <person name="Young S."/>
            <person name="Zeng Q."/>
            <person name="Koehrsen M."/>
            <person name="Alvarado L."/>
            <person name="Berlin A."/>
            <person name="Chapman S.B."/>
            <person name="Chen Z."/>
            <person name="Freedman E."/>
            <person name="Gellesch M."/>
            <person name="Goldberg J."/>
            <person name="Griggs A."/>
            <person name="Gujja S."/>
            <person name="Heilman E.R."/>
            <person name="Heiman D."/>
            <person name="Hepburn T."/>
            <person name="Howarth C."/>
            <person name="Jen D."/>
            <person name="Larson L."/>
            <person name="Lewis B."/>
            <person name="Mehta T."/>
            <person name="Park D."/>
            <person name="Pearson M."/>
            <person name="Roberts A."/>
            <person name="Saif S."/>
            <person name="Shea T."/>
            <person name="Shenoy N."/>
            <person name="Sisk P."/>
            <person name="Stolte C."/>
            <person name="Sykes S."/>
            <person name="Walk T."/>
            <person name="White J."/>
            <person name="Yandava C."/>
            <person name="Haas B."/>
            <person name="Henn M.R."/>
            <person name="Nusbaum C."/>
            <person name="Birren B."/>
        </authorList>
    </citation>
    <scope>NUCLEOTIDE SEQUENCE [LARGE SCALE GENOMIC DNA]</scope>
    <source>
        <strain evidence="2">NA</strain>
    </source>
</reference>
<organism evidence="1 2">
    <name type="scientific">Wuchereria bancrofti</name>
    <dbReference type="NCBI Taxonomy" id="6293"/>
    <lineage>
        <taxon>Eukaryota</taxon>
        <taxon>Metazoa</taxon>
        <taxon>Ecdysozoa</taxon>
        <taxon>Nematoda</taxon>
        <taxon>Chromadorea</taxon>
        <taxon>Rhabditida</taxon>
        <taxon>Spirurina</taxon>
        <taxon>Spiruromorpha</taxon>
        <taxon>Filarioidea</taxon>
        <taxon>Onchocercidae</taxon>
        <taxon>Wuchereria</taxon>
    </lineage>
</organism>
<dbReference type="AlphaFoldDB" id="J9F310"/>